<evidence type="ECO:0000256" key="3">
    <source>
        <dbReference type="ARBA" id="ARBA00022837"/>
    </source>
</evidence>
<feature type="domain" description="EF-hand" evidence="5">
    <location>
        <begin position="59"/>
        <end position="94"/>
    </location>
</feature>
<keyword evidence="7" id="KW-1185">Reference proteome</keyword>
<evidence type="ECO:0000313" key="7">
    <source>
        <dbReference type="Proteomes" id="UP001190926"/>
    </source>
</evidence>
<feature type="domain" description="EF-hand" evidence="5">
    <location>
        <begin position="172"/>
        <end position="203"/>
    </location>
</feature>
<dbReference type="InterPro" id="IPR002048">
    <property type="entry name" value="EF_hand_dom"/>
</dbReference>
<dbReference type="Pfam" id="PF13499">
    <property type="entry name" value="EF-hand_7"/>
    <property type="match status" value="1"/>
</dbReference>
<evidence type="ECO:0000259" key="5">
    <source>
        <dbReference type="PROSITE" id="PS50222"/>
    </source>
</evidence>
<dbReference type="PROSITE" id="PS00018">
    <property type="entry name" value="EF_HAND_1"/>
    <property type="match status" value="2"/>
</dbReference>
<dbReference type="InterPro" id="IPR018247">
    <property type="entry name" value="EF_Hand_1_Ca_BS"/>
</dbReference>
<keyword evidence="1" id="KW-0479">Metal-binding</keyword>
<dbReference type="GO" id="GO:0005509">
    <property type="term" value="F:calcium ion binding"/>
    <property type="evidence" value="ECO:0007669"/>
    <property type="project" value="InterPro"/>
</dbReference>
<protein>
    <recommendedName>
        <fullName evidence="5">EF-hand domain-containing protein</fullName>
    </recommendedName>
</protein>
<reference evidence="6 7" key="1">
    <citation type="journal article" date="2021" name="Nat. Commun.">
        <title>Incipient diploidization of the medicinal plant Perilla within 10,000 years.</title>
        <authorList>
            <person name="Zhang Y."/>
            <person name="Shen Q."/>
            <person name="Leng L."/>
            <person name="Zhang D."/>
            <person name="Chen S."/>
            <person name="Shi Y."/>
            <person name="Ning Z."/>
            <person name="Chen S."/>
        </authorList>
    </citation>
    <scope>NUCLEOTIDE SEQUENCE [LARGE SCALE GENOMIC DNA]</scope>
    <source>
        <strain evidence="7">cv. PC099</strain>
    </source>
</reference>
<dbReference type="CDD" id="cd00051">
    <property type="entry name" value="EFh"/>
    <property type="match status" value="2"/>
</dbReference>
<dbReference type="AlphaFoldDB" id="A0AAD4IZG7"/>
<comment type="caution">
    <text evidence="6">The sequence shown here is derived from an EMBL/GenBank/DDBJ whole genome shotgun (WGS) entry which is preliminary data.</text>
</comment>
<proteinExistence type="predicted"/>
<dbReference type="SMART" id="SM00054">
    <property type="entry name" value="EFh"/>
    <property type="match status" value="2"/>
</dbReference>
<evidence type="ECO:0000256" key="1">
    <source>
        <dbReference type="ARBA" id="ARBA00022723"/>
    </source>
</evidence>
<dbReference type="InterPro" id="IPR011992">
    <property type="entry name" value="EF-hand-dom_pair"/>
</dbReference>
<dbReference type="Pfam" id="PF13833">
    <property type="entry name" value="EF-hand_8"/>
    <property type="match status" value="1"/>
</dbReference>
<accession>A0AAD4IZG7</accession>
<evidence type="ECO:0000256" key="2">
    <source>
        <dbReference type="ARBA" id="ARBA00022737"/>
    </source>
</evidence>
<organism evidence="6 7">
    <name type="scientific">Perilla frutescens var. hirtella</name>
    <name type="common">Perilla citriodora</name>
    <name type="synonym">Perilla setoyensis</name>
    <dbReference type="NCBI Taxonomy" id="608512"/>
    <lineage>
        <taxon>Eukaryota</taxon>
        <taxon>Viridiplantae</taxon>
        <taxon>Streptophyta</taxon>
        <taxon>Embryophyta</taxon>
        <taxon>Tracheophyta</taxon>
        <taxon>Spermatophyta</taxon>
        <taxon>Magnoliopsida</taxon>
        <taxon>eudicotyledons</taxon>
        <taxon>Gunneridae</taxon>
        <taxon>Pentapetalae</taxon>
        <taxon>asterids</taxon>
        <taxon>lamiids</taxon>
        <taxon>Lamiales</taxon>
        <taxon>Lamiaceae</taxon>
        <taxon>Nepetoideae</taxon>
        <taxon>Elsholtzieae</taxon>
        <taxon>Perilla</taxon>
    </lineage>
</organism>
<dbReference type="SUPFAM" id="SSF47473">
    <property type="entry name" value="EF-hand"/>
    <property type="match status" value="1"/>
</dbReference>
<dbReference type="Gene3D" id="1.10.238.10">
    <property type="entry name" value="EF-hand"/>
    <property type="match status" value="2"/>
</dbReference>
<evidence type="ECO:0000313" key="6">
    <source>
        <dbReference type="EMBL" id="KAH6824281.1"/>
    </source>
</evidence>
<dbReference type="InterPro" id="IPR039647">
    <property type="entry name" value="EF_hand_pair_protein_CML-like"/>
</dbReference>
<feature type="region of interest" description="Disordered" evidence="4">
    <location>
        <begin position="18"/>
        <end position="60"/>
    </location>
</feature>
<dbReference type="EMBL" id="SDAM02000368">
    <property type="protein sequence ID" value="KAH6824281.1"/>
    <property type="molecule type" value="Genomic_DNA"/>
</dbReference>
<dbReference type="Proteomes" id="UP001190926">
    <property type="component" value="Unassembled WGS sequence"/>
</dbReference>
<gene>
    <name evidence="6" type="ORF">C2S53_011778</name>
</gene>
<keyword evidence="2" id="KW-0677">Repeat</keyword>
<keyword evidence="3" id="KW-0106">Calcium</keyword>
<dbReference type="PANTHER" id="PTHR10891">
    <property type="entry name" value="EF-HAND CALCIUM-BINDING DOMAIN CONTAINING PROTEIN"/>
    <property type="match status" value="1"/>
</dbReference>
<dbReference type="FunFam" id="1.10.238.10:FF:000003">
    <property type="entry name" value="Calmodulin A"/>
    <property type="match status" value="1"/>
</dbReference>
<dbReference type="PROSITE" id="PS50222">
    <property type="entry name" value="EF_HAND_2"/>
    <property type="match status" value="2"/>
</dbReference>
<name>A0AAD4IZG7_PERFH</name>
<evidence type="ECO:0000256" key="4">
    <source>
        <dbReference type="SAM" id="MobiDB-lite"/>
    </source>
</evidence>
<sequence length="203" mass="22376">MAIATIARPFSSKVFNLRLPRRLRPKSDTATPPPETTSPRRGSGGGEGDAAVVSPRPSSKEDEFRRVFQFLDADNDGKISADELTAYFATFGDSLSREEAERIIGEFSEGGDEGSKLLEFGEFVRVMELRGGDGDGVDVLRQAFEVYEEEKGSGCITPVGLREVLRRLGDVKSVQECKAMIRVYDLDGNGVLDFDEFCKMMMT</sequence>